<dbReference type="Proteomes" id="UP000322940">
    <property type="component" value="Unassembled WGS sequence"/>
</dbReference>
<keyword evidence="5" id="KW-0540">Nuclease</keyword>
<keyword evidence="3" id="KW-0732">Signal</keyword>
<dbReference type="InterPro" id="IPR001604">
    <property type="entry name" value="Endo_G_ENPP1-like_dom"/>
</dbReference>
<dbReference type="RefSeq" id="WP_130064627.1">
    <property type="nucleotide sequence ID" value="NZ_RCXC01000002.1"/>
</dbReference>
<keyword evidence="5" id="KW-0255">Endonuclease</keyword>
<evidence type="ECO:0000256" key="2">
    <source>
        <dbReference type="PIRSR" id="PIRSR640255-2"/>
    </source>
</evidence>
<sequence>MKRFLVVLCAGMAAFFASCNDEETGKETKWFYAPEAGVSGTTVEVSCRTKFGDGVLSSAQAGFAYAPIRSDDTGSFTETTDVTVDGQVMSCRLTGLDAETSYLIYAYVDMGSGGRMQSKPVVVKTGVDPVLPDDPRFGVPDCSQVTASSATVSCTFDYTGGKEVSEAYFLYGTTTSDDGQRVAVTTEPGAKSATLTGLSASTKYKFRLCVVVGGETFGSTVGTFATSAAGGGDGRTKYAGWAELPVEAENGDYHYAYHICPDFKVDGHEARNFTVCYSAEHHSPVWVAAPVHNCYVGSSGNRNYGPDPVIPSSIQPSGSKASMGSPYNRGHMLGNHERSRTSGMNKQVSYYTNIAAQHGSTFNTGDGAWNNLEDKIDDYWCADTLYVVVGAYYDKWTDSYGNSAPQRSTSFGNITTDVPTMFYTLCLRTKKGNTNKSVLNCAADELQCAAFVMSHAMGKGHDPQAGDMRSVKEIEELTGFTFFANVPNAPKDTYNASDWGL</sequence>
<dbReference type="EMBL" id="VVXH01000002">
    <property type="protein sequence ID" value="KAA2380543.1"/>
    <property type="molecule type" value="Genomic_DNA"/>
</dbReference>
<dbReference type="GO" id="GO:0004519">
    <property type="term" value="F:endonuclease activity"/>
    <property type="evidence" value="ECO:0007669"/>
    <property type="project" value="UniProtKB-KW"/>
</dbReference>
<evidence type="ECO:0000259" key="4">
    <source>
        <dbReference type="PROSITE" id="PS50853"/>
    </source>
</evidence>
<keyword evidence="2" id="KW-0479">Metal-binding</keyword>
<evidence type="ECO:0000313" key="5">
    <source>
        <dbReference type="EMBL" id="KAA2380543.1"/>
    </source>
</evidence>
<dbReference type="PROSITE" id="PS50853">
    <property type="entry name" value="FN3"/>
    <property type="match status" value="1"/>
</dbReference>
<dbReference type="GO" id="GO:0046872">
    <property type="term" value="F:metal ion binding"/>
    <property type="evidence" value="ECO:0007669"/>
    <property type="project" value="UniProtKB-KW"/>
</dbReference>
<dbReference type="GO" id="GO:0003676">
    <property type="term" value="F:nucleic acid binding"/>
    <property type="evidence" value="ECO:0007669"/>
    <property type="project" value="InterPro"/>
</dbReference>
<evidence type="ECO:0000256" key="3">
    <source>
        <dbReference type="SAM" id="SignalP"/>
    </source>
</evidence>
<proteinExistence type="predicted"/>
<dbReference type="SMART" id="SM00477">
    <property type="entry name" value="NUC"/>
    <property type="match status" value="1"/>
</dbReference>
<evidence type="ECO:0000313" key="6">
    <source>
        <dbReference type="Proteomes" id="UP000322940"/>
    </source>
</evidence>
<gene>
    <name evidence="5" type="ORF">F2Y10_03610</name>
</gene>
<dbReference type="InterPro" id="IPR044925">
    <property type="entry name" value="His-Me_finger_sf"/>
</dbReference>
<dbReference type="PANTHER" id="PTHR13966:SF5">
    <property type="entry name" value="ENDONUCLEASE G, MITOCHONDRIAL"/>
    <property type="match status" value="1"/>
</dbReference>
<dbReference type="InterPro" id="IPR040255">
    <property type="entry name" value="Non-specific_endonuclease"/>
</dbReference>
<dbReference type="CDD" id="cd00063">
    <property type="entry name" value="FN3"/>
    <property type="match status" value="1"/>
</dbReference>
<comment type="caution">
    <text evidence="5">The sequence shown here is derived from an EMBL/GenBank/DDBJ whole genome shotgun (WGS) entry which is preliminary data.</text>
</comment>
<feature type="signal peptide" evidence="3">
    <location>
        <begin position="1"/>
        <end position="19"/>
    </location>
</feature>
<feature type="domain" description="Fibronectin type-III" evidence="4">
    <location>
        <begin position="131"/>
        <end position="229"/>
    </location>
</feature>
<dbReference type="InterPro" id="IPR036116">
    <property type="entry name" value="FN3_sf"/>
</dbReference>
<name>A0A5B3H3T2_9BACT</name>
<dbReference type="InterPro" id="IPR020821">
    <property type="entry name" value="ENPP1-3/EXOG-like_nuc-like"/>
</dbReference>
<reference evidence="5 6" key="1">
    <citation type="journal article" date="2019" name="Nat. Med.">
        <title>A library of human gut bacterial isolates paired with longitudinal multiomics data enables mechanistic microbiome research.</title>
        <authorList>
            <person name="Poyet M."/>
            <person name="Groussin M."/>
            <person name="Gibbons S.M."/>
            <person name="Avila-Pacheco J."/>
            <person name="Jiang X."/>
            <person name="Kearney S.M."/>
            <person name="Perrotta A.R."/>
            <person name="Berdy B."/>
            <person name="Zhao S."/>
            <person name="Lieberman T.D."/>
            <person name="Swanson P.K."/>
            <person name="Smith M."/>
            <person name="Roesemann S."/>
            <person name="Alexander J.E."/>
            <person name="Rich S.A."/>
            <person name="Livny J."/>
            <person name="Vlamakis H."/>
            <person name="Clish C."/>
            <person name="Bullock K."/>
            <person name="Deik A."/>
            <person name="Scott J."/>
            <person name="Pierce K.A."/>
            <person name="Xavier R.J."/>
            <person name="Alm E.J."/>
        </authorList>
    </citation>
    <scope>NUCLEOTIDE SEQUENCE [LARGE SCALE GENOMIC DNA]</scope>
    <source>
        <strain evidence="5 6">BIOML-A266</strain>
    </source>
</reference>
<feature type="binding site" evidence="2">
    <location>
        <position position="363"/>
    </location>
    <ligand>
        <name>Mg(2+)</name>
        <dbReference type="ChEBI" id="CHEBI:18420"/>
        <note>catalytic</note>
    </ligand>
</feature>
<accession>A0A5B3H3T2</accession>
<keyword evidence="5" id="KW-0378">Hydrolase</keyword>
<dbReference type="Gene3D" id="3.40.570.10">
    <property type="entry name" value="Extracellular Endonuclease, subunit A"/>
    <property type="match status" value="1"/>
</dbReference>
<dbReference type="GO" id="GO:0016787">
    <property type="term" value="F:hydrolase activity"/>
    <property type="evidence" value="ECO:0007669"/>
    <property type="project" value="InterPro"/>
</dbReference>
<feature type="active site" description="Proton acceptor" evidence="1">
    <location>
        <position position="331"/>
    </location>
</feature>
<dbReference type="Gene3D" id="2.60.40.10">
    <property type="entry name" value="Immunoglobulins"/>
    <property type="match status" value="1"/>
</dbReference>
<feature type="chain" id="PRO_5024359545" evidence="3">
    <location>
        <begin position="20"/>
        <end position="501"/>
    </location>
</feature>
<dbReference type="InterPro" id="IPR003961">
    <property type="entry name" value="FN3_dom"/>
</dbReference>
<dbReference type="SUPFAM" id="SSF54060">
    <property type="entry name" value="His-Me finger endonucleases"/>
    <property type="match status" value="1"/>
</dbReference>
<dbReference type="SMART" id="SM00892">
    <property type="entry name" value="Endonuclease_NS"/>
    <property type="match status" value="1"/>
</dbReference>
<dbReference type="AlphaFoldDB" id="A0A5B3H3T2"/>
<dbReference type="PROSITE" id="PS51257">
    <property type="entry name" value="PROKAR_LIPOPROTEIN"/>
    <property type="match status" value="1"/>
</dbReference>
<protein>
    <submittedName>
        <fullName evidence="5">DNA/RNA non-specific endonuclease</fullName>
    </submittedName>
</protein>
<organism evidence="5 6">
    <name type="scientific">Alistipes onderdonkii</name>
    <dbReference type="NCBI Taxonomy" id="328813"/>
    <lineage>
        <taxon>Bacteria</taxon>
        <taxon>Pseudomonadati</taxon>
        <taxon>Bacteroidota</taxon>
        <taxon>Bacteroidia</taxon>
        <taxon>Bacteroidales</taxon>
        <taxon>Rikenellaceae</taxon>
        <taxon>Alistipes</taxon>
    </lineage>
</organism>
<dbReference type="SUPFAM" id="SSF49265">
    <property type="entry name" value="Fibronectin type III"/>
    <property type="match status" value="1"/>
</dbReference>
<dbReference type="InterPro" id="IPR013783">
    <property type="entry name" value="Ig-like_fold"/>
</dbReference>
<dbReference type="Pfam" id="PF01223">
    <property type="entry name" value="Endonuclease_NS"/>
    <property type="match status" value="1"/>
</dbReference>
<dbReference type="PANTHER" id="PTHR13966">
    <property type="entry name" value="ENDONUCLEASE RELATED"/>
    <property type="match status" value="1"/>
</dbReference>
<evidence type="ECO:0000256" key="1">
    <source>
        <dbReference type="PIRSR" id="PIRSR640255-1"/>
    </source>
</evidence>
<dbReference type="InterPro" id="IPR044929">
    <property type="entry name" value="DNA/RNA_non-sp_Endonuclease_sf"/>
</dbReference>